<evidence type="ECO:0000256" key="10">
    <source>
        <dbReference type="ARBA" id="ARBA00029774"/>
    </source>
</evidence>
<evidence type="ECO:0000256" key="3">
    <source>
        <dbReference type="ARBA" id="ARBA00012584"/>
    </source>
</evidence>
<dbReference type="InterPro" id="IPR050156">
    <property type="entry name" value="TC-AMP_synthase_SUA5"/>
</dbReference>
<evidence type="ECO:0000259" key="12">
    <source>
        <dbReference type="PROSITE" id="PS51163"/>
    </source>
</evidence>
<dbReference type="SUPFAM" id="SSF55821">
    <property type="entry name" value="YrdC/RibB"/>
    <property type="match status" value="1"/>
</dbReference>
<gene>
    <name evidence="13" type="ORF">A2Z00_05795</name>
</gene>
<protein>
    <recommendedName>
        <fullName evidence="10">L-threonylcarbamoyladenylate synthase</fullName>
        <ecNumber evidence="3">2.7.7.87</ecNumber>
    </recommendedName>
    <alternativeName>
        <fullName evidence="10">L-threonylcarbamoyladenylate synthase</fullName>
    </alternativeName>
</protein>
<evidence type="ECO:0000256" key="6">
    <source>
        <dbReference type="ARBA" id="ARBA00022694"/>
    </source>
</evidence>
<dbReference type="GO" id="GO:0003725">
    <property type="term" value="F:double-stranded RNA binding"/>
    <property type="evidence" value="ECO:0007669"/>
    <property type="project" value="InterPro"/>
</dbReference>
<dbReference type="GO" id="GO:0000049">
    <property type="term" value="F:tRNA binding"/>
    <property type="evidence" value="ECO:0007669"/>
    <property type="project" value="TreeGrafter"/>
</dbReference>
<comment type="caution">
    <text evidence="13">The sequence shown here is derived from an EMBL/GenBank/DDBJ whole genome shotgun (WGS) entry which is preliminary data.</text>
</comment>
<dbReference type="AlphaFoldDB" id="A0A1F5ZIJ3"/>
<evidence type="ECO:0000256" key="2">
    <source>
        <dbReference type="ARBA" id="ARBA00007663"/>
    </source>
</evidence>
<sequence>MPESQDTIQKTVKIVCEGGIIIYPTDTAFGIGCRIDDHKAVDRLFQIRKRPITQATPVLVSSIDMALAYFDHPSDIVRRFMENYWPGALTIVAPCKIEKVYSPIRGNGKTIGLRMPNHQTALKIIGGVGVPILGPSANFHGKPTPYSFKDLDPNLVQLVDFVVAGETHGNIASTVVDCSVSPYRIIRQGAVYLTT</sequence>
<evidence type="ECO:0000313" key="13">
    <source>
        <dbReference type="EMBL" id="OGG12163.1"/>
    </source>
</evidence>
<dbReference type="GO" id="GO:0008033">
    <property type="term" value="P:tRNA processing"/>
    <property type="evidence" value="ECO:0007669"/>
    <property type="project" value="UniProtKB-KW"/>
</dbReference>
<dbReference type="InterPro" id="IPR006070">
    <property type="entry name" value="Sua5-like_dom"/>
</dbReference>
<dbReference type="InterPro" id="IPR017945">
    <property type="entry name" value="DHBP_synth_RibB-like_a/b_dom"/>
</dbReference>
<evidence type="ECO:0000256" key="11">
    <source>
        <dbReference type="ARBA" id="ARBA00048366"/>
    </source>
</evidence>
<dbReference type="PANTHER" id="PTHR17490:SF16">
    <property type="entry name" value="THREONYLCARBAMOYL-AMP SYNTHASE"/>
    <property type="match status" value="1"/>
</dbReference>
<keyword evidence="9" id="KW-0067">ATP-binding</keyword>
<dbReference type="EC" id="2.7.7.87" evidence="3"/>
<dbReference type="STRING" id="1798370.A2Z00_05795"/>
<dbReference type="GO" id="GO:0005524">
    <property type="term" value="F:ATP binding"/>
    <property type="evidence" value="ECO:0007669"/>
    <property type="project" value="UniProtKB-KW"/>
</dbReference>
<accession>A0A1F5ZIJ3</accession>
<keyword evidence="8" id="KW-0547">Nucleotide-binding</keyword>
<keyword evidence="4" id="KW-0963">Cytoplasm</keyword>
<keyword evidence="6" id="KW-0819">tRNA processing</keyword>
<evidence type="ECO:0000256" key="9">
    <source>
        <dbReference type="ARBA" id="ARBA00022840"/>
    </source>
</evidence>
<keyword evidence="7" id="KW-0548">Nucleotidyltransferase</keyword>
<dbReference type="Gene3D" id="3.90.870.10">
    <property type="entry name" value="DHBP synthase"/>
    <property type="match status" value="1"/>
</dbReference>
<proteinExistence type="inferred from homology"/>
<evidence type="ECO:0000256" key="1">
    <source>
        <dbReference type="ARBA" id="ARBA00004496"/>
    </source>
</evidence>
<dbReference type="Pfam" id="PF01300">
    <property type="entry name" value="Sua5_yciO_yrdC"/>
    <property type="match status" value="1"/>
</dbReference>
<comment type="subcellular location">
    <subcellularLocation>
        <location evidence="1">Cytoplasm</location>
    </subcellularLocation>
</comment>
<keyword evidence="5" id="KW-0808">Transferase</keyword>
<comment type="similarity">
    <text evidence="2">Belongs to the SUA5 family.</text>
</comment>
<dbReference type="Proteomes" id="UP000177268">
    <property type="component" value="Unassembled WGS sequence"/>
</dbReference>
<evidence type="ECO:0000256" key="4">
    <source>
        <dbReference type="ARBA" id="ARBA00022490"/>
    </source>
</evidence>
<reference evidence="13 14" key="1">
    <citation type="journal article" date="2016" name="Nat. Commun.">
        <title>Thousands of microbial genomes shed light on interconnected biogeochemical processes in an aquifer system.</title>
        <authorList>
            <person name="Anantharaman K."/>
            <person name="Brown C.T."/>
            <person name="Hug L.A."/>
            <person name="Sharon I."/>
            <person name="Castelle C.J."/>
            <person name="Probst A.J."/>
            <person name="Thomas B.C."/>
            <person name="Singh A."/>
            <person name="Wilkins M.J."/>
            <person name="Karaoz U."/>
            <person name="Brodie E.L."/>
            <person name="Williams K.H."/>
            <person name="Hubbard S.S."/>
            <person name="Banfield J.F."/>
        </authorList>
    </citation>
    <scope>NUCLEOTIDE SEQUENCE [LARGE SCALE GENOMIC DNA]</scope>
</reference>
<organism evidence="13 14">
    <name type="scientific">Candidatus Gottesmanbacteria bacterium RBG_13_45_10</name>
    <dbReference type="NCBI Taxonomy" id="1798370"/>
    <lineage>
        <taxon>Bacteria</taxon>
        <taxon>Candidatus Gottesmaniibacteriota</taxon>
    </lineage>
</organism>
<dbReference type="NCBIfam" id="TIGR00057">
    <property type="entry name" value="L-threonylcarbamoyladenylate synthase"/>
    <property type="match status" value="1"/>
</dbReference>
<comment type="catalytic activity">
    <reaction evidence="11">
        <text>L-threonine + hydrogencarbonate + ATP = L-threonylcarbamoyladenylate + diphosphate + H2O</text>
        <dbReference type="Rhea" id="RHEA:36407"/>
        <dbReference type="ChEBI" id="CHEBI:15377"/>
        <dbReference type="ChEBI" id="CHEBI:17544"/>
        <dbReference type="ChEBI" id="CHEBI:30616"/>
        <dbReference type="ChEBI" id="CHEBI:33019"/>
        <dbReference type="ChEBI" id="CHEBI:57926"/>
        <dbReference type="ChEBI" id="CHEBI:73682"/>
        <dbReference type="EC" id="2.7.7.87"/>
    </reaction>
</comment>
<dbReference type="GO" id="GO:0006450">
    <property type="term" value="P:regulation of translational fidelity"/>
    <property type="evidence" value="ECO:0007669"/>
    <property type="project" value="TreeGrafter"/>
</dbReference>
<dbReference type="PROSITE" id="PS51163">
    <property type="entry name" value="YRDC"/>
    <property type="match status" value="1"/>
</dbReference>
<evidence type="ECO:0000256" key="7">
    <source>
        <dbReference type="ARBA" id="ARBA00022695"/>
    </source>
</evidence>
<feature type="domain" description="YrdC-like" evidence="12">
    <location>
        <begin position="5"/>
        <end position="191"/>
    </location>
</feature>
<dbReference type="EMBL" id="MFIZ01000002">
    <property type="protein sequence ID" value="OGG12163.1"/>
    <property type="molecule type" value="Genomic_DNA"/>
</dbReference>
<dbReference type="GO" id="GO:0061710">
    <property type="term" value="F:L-threonylcarbamoyladenylate synthase"/>
    <property type="evidence" value="ECO:0007669"/>
    <property type="project" value="UniProtKB-EC"/>
</dbReference>
<dbReference type="GO" id="GO:0005737">
    <property type="term" value="C:cytoplasm"/>
    <property type="evidence" value="ECO:0007669"/>
    <property type="project" value="UniProtKB-SubCell"/>
</dbReference>
<name>A0A1F5ZIJ3_9BACT</name>
<evidence type="ECO:0000256" key="5">
    <source>
        <dbReference type="ARBA" id="ARBA00022679"/>
    </source>
</evidence>
<dbReference type="PANTHER" id="PTHR17490">
    <property type="entry name" value="SUA5"/>
    <property type="match status" value="1"/>
</dbReference>
<evidence type="ECO:0000313" key="14">
    <source>
        <dbReference type="Proteomes" id="UP000177268"/>
    </source>
</evidence>
<evidence type="ECO:0000256" key="8">
    <source>
        <dbReference type="ARBA" id="ARBA00022741"/>
    </source>
</evidence>